<organism evidence="1 2">
    <name type="scientific">Pseudomonas syringae pv. actinidiae ICMP 18807</name>
    <dbReference type="NCBI Taxonomy" id="1194404"/>
    <lineage>
        <taxon>Bacteria</taxon>
        <taxon>Pseudomonadati</taxon>
        <taxon>Pseudomonadota</taxon>
        <taxon>Gammaproteobacteria</taxon>
        <taxon>Pseudomonadales</taxon>
        <taxon>Pseudomonadaceae</taxon>
        <taxon>Pseudomonas</taxon>
        <taxon>Pseudomonas syringae</taxon>
    </lineage>
</organism>
<feature type="non-terminal residue" evidence="1">
    <location>
        <position position="55"/>
    </location>
</feature>
<comment type="caution">
    <text evidence="1">The sequence shown here is derived from an EMBL/GenBank/DDBJ whole genome shotgun (WGS) entry which is preliminary data.</text>
</comment>
<sequence>MRRNRQHRHAVAMAIVQAVDQVQVTWPAAARADRKLATGRRLGTGSEGCNFFVAG</sequence>
<dbReference type="EMBL" id="AOKG01001359">
    <property type="protein sequence ID" value="EPN48398.1"/>
    <property type="molecule type" value="Genomic_DNA"/>
</dbReference>
<evidence type="ECO:0000313" key="2">
    <source>
        <dbReference type="Proteomes" id="UP000015729"/>
    </source>
</evidence>
<proteinExistence type="predicted"/>
<reference evidence="1 2" key="1">
    <citation type="journal article" date="2013" name="PLoS Pathog.">
        <title>Genomic analysis of the Kiwifruit pathogen Pseudomonas syringae pv. actinidiae provides insight into the origins of an emergent plant disease.</title>
        <authorList>
            <person name="McCann H.C."/>
            <person name="Rikkerink E.H."/>
            <person name="Bertels F."/>
            <person name="Fiers M."/>
            <person name="Lu A."/>
            <person name="Rees-George J."/>
            <person name="Andersen M.T."/>
            <person name="Gleave A.P."/>
            <person name="Haubold B."/>
            <person name="Wohlers M.W."/>
            <person name="Guttman D.S."/>
            <person name="Wang P.W."/>
            <person name="Straub C."/>
            <person name="Vanneste J.L."/>
            <person name="Rainey P.B."/>
            <person name="Templeton M.D."/>
        </authorList>
    </citation>
    <scope>NUCLEOTIDE SEQUENCE [LARGE SCALE GENOMIC DNA]</scope>
    <source>
        <strain evidence="1 2">ICMP 18807</strain>
    </source>
</reference>
<accession>S6TZ14</accession>
<name>S6TZ14_PSESF</name>
<evidence type="ECO:0000313" key="1">
    <source>
        <dbReference type="EMBL" id="EPN48398.1"/>
    </source>
</evidence>
<gene>
    <name evidence="1" type="ORF">A244_19651</name>
</gene>
<protein>
    <submittedName>
        <fullName evidence="1">Uncharacterized protein</fullName>
    </submittedName>
</protein>
<dbReference type="Proteomes" id="UP000015729">
    <property type="component" value="Unassembled WGS sequence"/>
</dbReference>
<dbReference type="AlphaFoldDB" id="S6TZ14"/>